<reference evidence="8" key="3">
    <citation type="submission" date="2015-02" db="UniProtKB">
        <authorList>
            <consortium name="EnsemblProtists"/>
        </authorList>
    </citation>
    <scope>IDENTIFICATION</scope>
    <source>
        <strain evidence="8">DAOM BR144</strain>
    </source>
</reference>
<dbReference type="VEuPathDB" id="FungiDB:PYU1_G000119"/>
<sequence>MAATKRKSAVRTVDPIAGCSNSATVYEENVTRLWLTTQDENGIVWNFMLNYTNISYGSYGNNKFYMVQVIQDGKTFKVFRKWGRVGAVNPQRALESYGTSLEKVKSSFQKKFLDKSGNEWPLTGPFEKVAGKYVLVELDDQEPEDDEDAAASTEESKKGTAPSTMPEPVQDVLKVGNNYVLK</sequence>
<dbReference type="InParanoid" id="K3W578"/>
<dbReference type="GO" id="GO:0005730">
    <property type="term" value="C:nucleolus"/>
    <property type="evidence" value="ECO:0007669"/>
    <property type="project" value="TreeGrafter"/>
</dbReference>
<protein>
    <recommendedName>
        <fullName evidence="1">NAD(+) ADP-ribosyltransferase</fullName>
        <ecNumber evidence="1">2.4.2.30</ecNumber>
    </recommendedName>
</protein>
<evidence type="ECO:0000256" key="2">
    <source>
        <dbReference type="ARBA" id="ARBA00022676"/>
    </source>
</evidence>
<evidence type="ECO:0000313" key="9">
    <source>
        <dbReference type="Proteomes" id="UP000019132"/>
    </source>
</evidence>
<feature type="domain" description="WGR" evidence="7">
    <location>
        <begin position="22"/>
        <end position="133"/>
    </location>
</feature>
<evidence type="ECO:0000313" key="8">
    <source>
        <dbReference type="EnsemblProtists" id="PYU1_T000119"/>
    </source>
</evidence>
<dbReference type="InterPro" id="IPR036930">
    <property type="entry name" value="WGR_dom_sf"/>
</dbReference>
<evidence type="ECO:0000256" key="5">
    <source>
        <dbReference type="ARBA" id="ARBA00033987"/>
    </source>
</evidence>
<dbReference type="GO" id="GO:1990404">
    <property type="term" value="F:NAD+-protein mono-ADP-ribosyltransferase activity"/>
    <property type="evidence" value="ECO:0007669"/>
    <property type="project" value="TreeGrafter"/>
</dbReference>
<dbReference type="InterPro" id="IPR008893">
    <property type="entry name" value="WGR_domain"/>
</dbReference>
<dbReference type="STRING" id="431595.K3W578"/>
<reference evidence="9" key="2">
    <citation type="submission" date="2010-04" db="EMBL/GenBank/DDBJ databases">
        <authorList>
            <person name="Buell R."/>
            <person name="Hamilton J."/>
            <person name="Hostetler J."/>
        </authorList>
    </citation>
    <scope>NUCLEOTIDE SEQUENCE [LARGE SCALE GENOMIC DNA]</scope>
    <source>
        <strain evidence="9">DAOM:BR144</strain>
    </source>
</reference>
<evidence type="ECO:0000256" key="6">
    <source>
        <dbReference type="SAM" id="MobiDB-lite"/>
    </source>
</evidence>
<name>K3W578_GLOUD</name>
<dbReference type="Pfam" id="PF05406">
    <property type="entry name" value="WGR"/>
    <property type="match status" value="1"/>
</dbReference>
<evidence type="ECO:0000256" key="4">
    <source>
        <dbReference type="ARBA" id="ARBA00023027"/>
    </source>
</evidence>
<dbReference type="PROSITE" id="PS51977">
    <property type="entry name" value="WGR"/>
    <property type="match status" value="1"/>
</dbReference>
<dbReference type="PANTHER" id="PTHR10459">
    <property type="entry name" value="DNA LIGASE"/>
    <property type="match status" value="1"/>
</dbReference>
<dbReference type="OMA" id="NGIVWNF"/>
<dbReference type="HOGENOM" id="CLU_127380_0_0_1"/>
<evidence type="ECO:0000256" key="1">
    <source>
        <dbReference type="ARBA" id="ARBA00012020"/>
    </source>
</evidence>
<dbReference type="InterPro" id="IPR050800">
    <property type="entry name" value="ARTD/PARP"/>
</dbReference>
<dbReference type="GO" id="GO:0006302">
    <property type="term" value="P:double-strand break repair"/>
    <property type="evidence" value="ECO:0007669"/>
    <property type="project" value="TreeGrafter"/>
</dbReference>
<comment type="catalytic activity">
    <reaction evidence="5">
        <text>NAD(+) + (ADP-D-ribosyl)n-acceptor = nicotinamide + (ADP-D-ribosyl)n+1-acceptor + H(+).</text>
        <dbReference type="EC" id="2.4.2.30"/>
    </reaction>
</comment>
<feature type="region of interest" description="Disordered" evidence="6">
    <location>
        <begin position="141"/>
        <end position="182"/>
    </location>
</feature>
<dbReference type="SMART" id="SM00773">
    <property type="entry name" value="WGR"/>
    <property type="match status" value="1"/>
</dbReference>
<proteinExistence type="predicted"/>
<dbReference type="eggNOG" id="KOG1037">
    <property type="taxonomic scope" value="Eukaryota"/>
</dbReference>
<keyword evidence="3" id="KW-0808">Transferase</keyword>
<accession>K3W578</accession>
<evidence type="ECO:0000259" key="7">
    <source>
        <dbReference type="PROSITE" id="PS51977"/>
    </source>
</evidence>
<dbReference type="Proteomes" id="UP000019132">
    <property type="component" value="Unassembled WGS sequence"/>
</dbReference>
<keyword evidence="2" id="KW-0328">Glycosyltransferase</keyword>
<dbReference type="AlphaFoldDB" id="K3W578"/>
<reference evidence="9" key="1">
    <citation type="journal article" date="2010" name="Genome Biol.">
        <title>Genome sequence of the necrotrophic plant pathogen Pythium ultimum reveals original pathogenicity mechanisms and effector repertoire.</title>
        <authorList>
            <person name="Levesque C.A."/>
            <person name="Brouwer H."/>
            <person name="Cano L."/>
            <person name="Hamilton J.P."/>
            <person name="Holt C."/>
            <person name="Huitema E."/>
            <person name="Raffaele S."/>
            <person name="Robideau G.P."/>
            <person name="Thines M."/>
            <person name="Win J."/>
            <person name="Zerillo M.M."/>
            <person name="Beakes G.W."/>
            <person name="Boore J.L."/>
            <person name="Busam D."/>
            <person name="Dumas B."/>
            <person name="Ferriera S."/>
            <person name="Fuerstenberg S.I."/>
            <person name="Gachon C.M."/>
            <person name="Gaulin E."/>
            <person name="Govers F."/>
            <person name="Grenville-Briggs L."/>
            <person name="Horner N."/>
            <person name="Hostetler J."/>
            <person name="Jiang R.H."/>
            <person name="Johnson J."/>
            <person name="Krajaejun T."/>
            <person name="Lin H."/>
            <person name="Meijer H.J."/>
            <person name="Moore B."/>
            <person name="Morris P."/>
            <person name="Phuntmart V."/>
            <person name="Puiu D."/>
            <person name="Shetty J."/>
            <person name="Stajich J.E."/>
            <person name="Tripathy S."/>
            <person name="Wawra S."/>
            <person name="van West P."/>
            <person name="Whitty B.R."/>
            <person name="Coutinho P.M."/>
            <person name="Henrissat B."/>
            <person name="Martin F."/>
            <person name="Thomas P.D."/>
            <person name="Tyler B.M."/>
            <person name="De Vries R.P."/>
            <person name="Kamoun S."/>
            <person name="Yandell M."/>
            <person name="Tisserat N."/>
            <person name="Buell C.R."/>
        </authorList>
    </citation>
    <scope>NUCLEOTIDE SEQUENCE</scope>
    <source>
        <strain evidence="9">DAOM:BR144</strain>
    </source>
</reference>
<dbReference type="SUPFAM" id="SSF142921">
    <property type="entry name" value="WGR domain-like"/>
    <property type="match status" value="1"/>
</dbReference>
<keyword evidence="4" id="KW-0520">NAD</keyword>
<dbReference type="EnsemblProtists" id="PYU1_T000119">
    <property type="protein sequence ID" value="PYU1_T000119"/>
    <property type="gene ID" value="PYU1_G000119"/>
</dbReference>
<dbReference type="EMBL" id="GL376636">
    <property type="status" value="NOT_ANNOTATED_CDS"/>
    <property type="molecule type" value="Genomic_DNA"/>
</dbReference>
<dbReference type="GO" id="GO:0003950">
    <property type="term" value="F:NAD+ poly-ADP-ribosyltransferase activity"/>
    <property type="evidence" value="ECO:0007669"/>
    <property type="project" value="UniProtKB-EC"/>
</dbReference>
<keyword evidence="9" id="KW-1185">Reference proteome</keyword>
<dbReference type="GO" id="GO:0070212">
    <property type="term" value="P:protein poly-ADP-ribosylation"/>
    <property type="evidence" value="ECO:0007669"/>
    <property type="project" value="TreeGrafter"/>
</dbReference>
<dbReference type="PANTHER" id="PTHR10459:SF60">
    <property type="entry name" value="POLY [ADP-RIBOSE] POLYMERASE 2"/>
    <property type="match status" value="1"/>
</dbReference>
<dbReference type="EC" id="2.4.2.30" evidence="1"/>
<organism evidence="8 9">
    <name type="scientific">Globisporangium ultimum (strain ATCC 200006 / CBS 805.95 / DAOM BR144)</name>
    <name type="common">Pythium ultimum</name>
    <dbReference type="NCBI Taxonomy" id="431595"/>
    <lineage>
        <taxon>Eukaryota</taxon>
        <taxon>Sar</taxon>
        <taxon>Stramenopiles</taxon>
        <taxon>Oomycota</taxon>
        <taxon>Peronosporomycetes</taxon>
        <taxon>Pythiales</taxon>
        <taxon>Pythiaceae</taxon>
        <taxon>Globisporangium</taxon>
    </lineage>
</organism>
<evidence type="ECO:0000256" key="3">
    <source>
        <dbReference type="ARBA" id="ARBA00022679"/>
    </source>
</evidence>